<dbReference type="Pfam" id="PF00990">
    <property type="entry name" value="GGDEF"/>
    <property type="match status" value="1"/>
</dbReference>
<dbReference type="InterPro" id="IPR043128">
    <property type="entry name" value="Rev_trsase/Diguanyl_cyclase"/>
</dbReference>
<dbReference type="Pfam" id="PF00563">
    <property type="entry name" value="EAL"/>
    <property type="match status" value="1"/>
</dbReference>
<organism evidence="4 5">
    <name type="scientific">Catenovulum adriaticum</name>
    <dbReference type="NCBI Taxonomy" id="2984846"/>
    <lineage>
        <taxon>Bacteria</taxon>
        <taxon>Pseudomonadati</taxon>
        <taxon>Pseudomonadota</taxon>
        <taxon>Gammaproteobacteria</taxon>
        <taxon>Alteromonadales</taxon>
        <taxon>Alteromonadaceae</taxon>
        <taxon>Catenovulum</taxon>
    </lineage>
</organism>
<dbReference type="Gene3D" id="3.30.70.270">
    <property type="match status" value="1"/>
</dbReference>
<dbReference type="PROSITE" id="PS50887">
    <property type="entry name" value="GGDEF"/>
    <property type="match status" value="1"/>
</dbReference>
<dbReference type="PANTHER" id="PTHR44757">
    <property type="entry name" value="DIGUANYLATE CYCLASE DGCP"/>
    <property type="match status" value="1"/>
</dbReference>
<keyword evidence="1" id="KW-0812">Transmembrane</keyword>
<keyword evidence="1" id="KW-1133">Transmembrane helix</keyword>
<dbReference type="InterPro" id="IPR029787">
    <property type="entry name" value="Nucleotide_cyclase"/>
</dbReference>
<accession>A0ABY7APU9</accession>
<evidence type="ECO:0000259" key="3">
    <source>
        <dbReference type="PROSITE" id="PS50887"/>
    </source>
</evidence>
<dbReference type="PROSITE" id="PS50883">
    <property type="entry name" value="EAL"/>
    <property type="match status" value="1"/>
</dbReference>
<dbReference type="PANTHER" id="PTHR44757:SF2">
    <property type="entry name" value="BIOFILM ARCHITECTURE MAINTENANCE PROTEIN MBAA"/>
    <property type="match status" value="1"/>
</dbReference>
<evidence type="ECO:0000259" key="2">
    <source>
        <dbReference type="PROSITE" id="PS50883"/>
    </source>
</evidence>
<dbReference type="Proteomes" id="UP001163726">
    <property type="component" value="Chromosome"/>
</dbReference>
<dbReference type="SUPFAM" id="SSF141868">
    <property type="entry name" value="EAL domain-like"/>
    <property type="match status" value="1"/>
</dbReference>
<dbReference type="Gene3D" id="3.20.20.450">
    <property type="entry name" value="EAL domain"/>
    <property type="match status" value="1"/>
</dbReference>
<dbReference type="CDD" id="cd01949">
    <property type="entry name" value="GGDEF"/>
    <property type="match status" value="1"/>
</dbReference>
<dbReference type="RefSeq" id="WP_268075113.1">
    <property type="nucleotide sequence ID" value="NZ_CP109965.1"/>
</dbReference>
<feature type="domain" description="GGDEF" evidence="3">
    <location>
        <begin position="268"/>
        <end position="400"/>
    </location>
</feature>
<dbReference type="InterPro" id="IPR001633">
    <property type="entry name" value="EAL_dom"/>
</dbReference>
<dbReference type="NCBIfam" id="TIGR00254">
    <property type="entry name" value="GGDEF"/>
    <property type="match status" value="1"/>
</dbReference>
<feature type="transmembrane region" description="Helical" evidence="1">
    <location>
        <begin position="147"/>
        <end position="169"/>
    </location>
</feature>
<sequence length="671" mass="74876">MFAACYALLKKLSLTSLKARVVLAILGSSLATTLLAISIFSAFQYQTFHAQVNNDVQENINIIIEPLSEALWSFKGETAQFIVNGLTQLPFVSAAKVTSETSEVYLVGESASQPTYIHQLIYQNENVGELCVWLNNIALDQYILDSLVYIAIVYILSSLMITLILIKLFDFMVSRHLFLIASSLKKYNVSASSNEHINLNRHPCIKDELSMIVDNLNRLKLDTSKFISAKQEFEDHLTYQANYDDLTGLPNRRYGLSLLENKIKANNSDFSLMFIDLDGFKEINDTHQHLVGDQILQIVADRLNNIASSYPADVARIGGDEFMFIVDINGVALENLAGIIINTIKAPYHINNDKLLLSCSIGIASYPTDALSATALIANADTAMFEAKSAGKSQYKQFSAEMFDSLMFKSKLKNSLGSAIQNQEISVYFQPIFSIDNTELLGFESLCRWYNPEFGHVRPDIFIALAEETGDIVNIDRFVLTQTVQLLHSLESYCPNLFGTVNFCPLDFAQTDLIAFLSRLLTKYPLTQTKLEIEVTERSLLHNDSESGIQTILNALSKLGVKISIDDFGTGYSALSYVKHYRQYISKIKIDSVFIRDIVADKADSALVNAIIKMAEGLEMKVVAEGIETHAQRTTLNQLGCEYGQGYLISKPLSQDDFLTYINTKNSRATA</sequence>
<dbReference type="InterPro" id="IPR000160">
    <property type="entry name" value="GGDEF_dom"/>
</dbReference>
<gene>
    <name evidence="4" type="ORF">OLW01_02830</name>
</gene>
<name>A0ABY7APU9_9ALTE</name>
<dbReference type="EMBL" id="CP109965">
    <property type="protein sequence ID" value="WAJ70767.1"/>
    <property type="molecule type" value="Genomic_DNA"/>
</dbReference>
<feature type="domain" description="EAL" evidence="2">
    <location>
        <begin position="409"/>
        <end position="666"/>
    </location>
</feature>
<proteinExistence type="predicted"/>
<dbReference type="InterPro" id="IPR052155">
    <property type="entry name" value="Biofilm_reg_signaling"/>
</dbReference>
<dbReference type="SMART" id="SM00052">
    <property type="entry name" value="EAL"/>
    <property type="match status" value="1"/>
</dbReference>
<evidence type="ECO:0000256" key="1">
    <source>
        <dbReference type="SAM" id="Phobius"/>
    </source>
</evidence>
<dbReference type="SMART" id="SM00267">
    <property type="entry name" value="GGDEF"/>
    <property type="match status" value="1"/>
</dbReference>
<dbReference type="CDD" id="cd01948">
    <property type="entry name" value="EAL"/>
    <property type="match status" value="1"/>
</dbReference>
<protein>
    <submittedName>
        <fullName evidence="4">EAL domain-containing protein</fullName>
    </submittedName>
</protein>
<keyword evidence="5" id="KW-1185">Reference proteome</keyword>
<evidence type="ECO:0000313" key="4">
    <source>
        <dbReference type="EMBL" id="WAJ70767.1"/>
    </source>
</evidence>
<feature type="transmembrane region" description="Helical" evidence="1">
    <location>
        <begin position="21"/>
        <end position="43"/>
    </location>
</feature>
<dbReference type="SUPFAM" id="SSF55073">
    <property type="entry name" value="Nucleotide cyclase"/>
    <property type="match status" value="1"/>
</dbReference>
<evidence type="ECO:0000313" key="5">
    <source>
        <dbReference type="Proteomes" id="UP001163726"/>
    </source>
</evidence>
<keyword evidence="1" id="KW-0472">Membrane</keyword>
<dbReference type="InterPro" id="IPR035919">
    <property type="entry name" value="EAL_sf"/>
</dbReference>
<reference evidence="4" key="1">
    <citation type="submission" date="2022-10" db="EMBL/GenBank/DDBJ databases">
        <title>Catenovulum adriacola sp. nov. isolated in the Harbour of Susak.</title>
        <authorList>
            <person name="Schoch T."/>
            <person name="Reich S.J."/>
            <person name="Stoeferle S."/>
            <person name="Flaiz M."/>
            <person name="Kazda M."/>
            <person name="Riedel C.U."/>
            <person name="Duerre P."/>
        </authorList>
    </citation>
    <scope>NUCLEOTIDE SEQUENCE</scope>
    <source>
        <strain evidence="4">TS8</strain>
    </source>
</reference>